<feature type="transmembrane region" description="Helical" evidence="2">
    <location>
        <begin position="49"/>
        <end position="69"/>
    </location>
</feature>
<evidence type="ECO:0000313" key="4">
    <source>
        <dbReference type="Proteomes" id="UP000298860"/>
    </source>
</evidence>
<protein>
    <submittedName>
        <fullName evidence="3">Uncharacterized protein</fullName>
    </submittedName>
</protein>
<accession>A0A4D4JCW1</accession>
<dbReference type="RefSeq" id="WP_137815833.1">
    <property type="nucleotide sequence ID" value="NZ_BJFL01000029.1"/>
</dbReference>
<dbReference type="AlphaFoldDB" id="A0A4D4JCW1"/>
<reference evidence="4" key="1">
    <citation type="submission" date="2019-04" db="EMBL/GenBank/DDBJ databases">
        <title>Draft genome sequence of Pseudonocardiaceae bacterium SL3-2-4.</title>
        <authorList>
            <person name="Ningsih F."/>
            <person name="Yokota A."/>
            <person name="Sakai Y."/>
            <person name="Nanatani K."/>
            <person name="Yabe S."/>
            <person name="Oetari A."/>
            <person name="Sjamsuridzal W."/>
        </authorList>
    </citation>
    <scope>NUCLEOTIDE SEQUENCE [LARGE SCALE GENOMIC DNA]</scope>
    <source>
        <strain evidence="4">SL3-2-4</strain>
    </source>
</reference>
<evidence type="ECO:0000256" key="1">
    <source>
        <dbReference type="SAM" id="Coils"/>
    </source>
</evidence>
<comment type="caution">
    <text evidence="3">The sequence shown here is derived from an EMBL/GenBank/DDBJ whole genome shotgun (WGS) entry which is preliminary data.</text>
</comment>
<feature type="transmembrane region" description="Helical" evidence="2">
    <location>
        <begin position="75"/>
        <end position="95"/>
    </location>
</feature>
<gene>
    <name evidence="3" type="ORF">GTS_44730</name>
</gene>
<dbReference type="Proteomes" id="UP000298860">
    <property type="component" value="Unassembled WGS sequence"/>
</dbReference>
<dbReference type="NCBIfam" id="NF047839">
    <property type="entry name" value="PspM_Rv2743c"/>
    <property type="match status" value="1"/>
</dbReference>
<keyword evidence="2" id="KW-1133">Transmembrane helix</keyword>
<evidence type="ECO:0000256" key="2">
    <source>
        <dbReference type="SAM" id="Phobius"/>
    </source>
</evidence>
<feature type="coiled-coil region" evidence="1">
    <location>
        <begin position="162"/>
        <end position="189"/>
    </location>
</feature>
<name>A0A4D4JCW1_9PSEU</name>
<keyword evidence="1" id="KW-0175">Coiled coil</keyword>
<dbReference type="OrthoDB" id="3701303at2"/>
<proteinExistence type="predicted"/>
<evidence type="ECO:0000313" key="3">
    <source>
        <dbReference type="EMBL" id="GDY32840.1"/>
    </source>
</evidence>
<keyword evidence="2" id="KW-0472">Membrane</keyword>
<organism evidence="3 4">
    <name type="scientific">Gandjariella thermophila</name>
    <dbReference type="NCBI Taxonomy" id="1931992"/>
    <lineage>
        <taxon>Bacteria</taxon>
        <taxon>Bacillati</taxon>
        <taxon>Actinomycetota</taxon>
        <taxon>Actinomycetes</taxon>
        <taxon>Pseudonocardiales</taxon>
        <taxon>Pseudonocardiaceae</taxon>
        <taxon>Gandjariella</taxon>
    </lineage>
</organism>
<sequence>MVGSRGAEFWELRQLVERQVRGQVAEQLRRKVAEWRDPRARLLRRRRRAVRATGAWATLTAALAGGSGLEIAVAHSPVGAVVLGGFAAGTAVVGARSGARAYRLHRTPLPDPPPQPVSLPPRESVAREPMERLAAAESSLEELLRQLSRPIGGVPQVPAESVAQARATAAEAAAALREAAEQLRAVERAREHAPPLERGPLVEGVRRLRAQLDEGVDGYGSLVAAAGRAVAASSQAMPRRALEDATDHLAGLAAALRELSHGSPS</sequence>
<keyword evidence="2" id="KW-0812">Transmembrane</keyword>
<keyword evidence="4" id="KW-1185">Reference proteome</keyword>
<dbReference type="Pfam" id="PF25587">
    <property type="entry name" value="Rv2743c"/>
    <property type="match status" value="1"/>
</dbReference>
<dbReference type="EMBL" id="BJFL01000029">
    <property type="protein sequence ID" value="GDY32840.1"/>
    <property type="molecule type" value="Genomic_DNA"/>
</dbReference>
<dbReference type="InterPro" id="IPR057952">
    <property type="entry name" value="Rv2743c-like"/>
</dbReference>